<keyword evidence="1" id="KW-0547">Nucleotide-binding</keyword>
<dbReference type="GO" id="GO:0016787">
    <property type="term" value="F:hydrolase activity"/>
    <property type="evidence" value="ECO:0007669"/>
    <property type="project" value="UniProtKB-KW"/>
</dbReference>
<dbReference type="Proteomes" id="UP000251197">
    <property type="component" value="Unassembled WGS sequence"/>
</dbReference>
<evidence type="ECO:0000313" key="1">
    <source>
        <dbReference type="EMBL" id="SQA98552.1"/>
    </source>
</evidence>
<dbReference type="GO" id="GO:0005524">
    <property type="term" value="F:ATP binding"/>
    <property type="evidence" value="ECO:0007669"/>
    <property type="project" value="UniProtKB-KW"/>
</dbReference>
<dbReference type="EMBL" id="UAVU01000003">
    <property type="protein sequence ID" value="SQA98552.1"/>
    <property type="molecule type" value="Genomic_DNA"/>
</dbReference>
<evidence type="ECO:0000313" key="2">
    <source>
        <dbReference type="Proteomes" id="UP000251197"/>
    </source>
</evidence>
<dbReference type="EC" id="3.6.3.17" evidence="1"/>
<sequence length="39" mass="4329">MVIHEGRLSGEFSREEATQEALMAAAVGKLNRVNQELDK</sequence>
<keyword evidence="1" id="KW-0067">ATP-binding</keyword>
<accession>A0A2X2SZA9</accession>
<keyword evidence="1" id="KW-0378">Hydrolase</keyword>
<reference evidence="1 2" key="1">
    <citation type="submission" date="2018-06" db="EMBL/GenBank/DDBJ databases">
        <authorList>
            <consortium name="Pathogen Informatics"/>
            <person name="Doyle S."/>
        </authorList>
    </citation>
    <scope>NUCLEOTIDE SEQUENCE [LARGE SCALE GENOMIC DNA]</scope>
    <source>
        <strain evidence="1 2">NCTC12120</strain>
    </source>
</reference>
<dbReference type="AlphaFoldDB" id="A0A2X2SZA9"/>
<protein>
    <submittedName>
        <fullName evidence="1">Ribose import ATP-binding protein RbsA</fullName>
        <ecNumber evidence="1">3.6.3.17</ecNumber>
    </submittedName>
</protein>
<organism evidence="1 2">
    <name type="scientific">Cedecea neteri</name>
    <dbReference type="NCBI Taxonomy" id="158822"/>
    <lineage>
        <taxon>Bacteria</taxon>
        <taxon>Pseudomonadati</taxon>
        <taxon>Pseudomonadota</taxon>
        <taxon>Gammaproteobacteria</taxon>
        <taxon>Enterobacterales</taxon>
        <taxon>Enterobacteriaceae</taxon>
        <taxon>Cedecea</taxon>
    </lineage>
</organism>
<gene>
    <name evidence="1" type="primary">rbsA_2</name>
    <name evidence="1" type="ORF">NCTC12120_02447</name>
</gene>
<proteinExistence type="predicted"/>
<name>A0A2X2SZA9_9ENTR</name>